<accession>A0A8I0AMV5</accession>
<organism evidence="6 7">
    <name type="scientific">Coprococcus hominis</name>
    <name type="common">ex Liu et al. 2022</name>
    <dbReference type="NCBI Taxonomy" id="2763039"/>
    <lineage>
        <taxon>Bacteria</taxon>
        <taxon>Bacillati</taxon>
        <taxon>Bacillota</taxon>
        <taxon>Clostridia</taxon>
        <taxon>Lachnospirales</taxon>
        <taxon>Lachnospiraceae</taxon>
        <taxon>Coprococcus</taxon>
    </lineage>
</organism>
<feature type="domain" description="ABC transporter" evidence="5">
    <location>
        <begin position="6"/>
        <end position="227"/>
    </location>
</feature>
<dbReference type="SUPFAM" id="SSF52540">
    <property type="entry name" value="P-loop containing nucleoside triphosphate hydrolases"/>
    <property type="match status" value="1"/>
</dbReference>
<dbReference type="Pfam" id="PF00005">
    <property type="entry name" value="ABC_tran"/>
    <property type="match status" value="1"/>
</dbReference>
<evidence type="ECO:0000256" key="2">
    <source>
        <dbReference type="ARBA" id="ARBA00022448"/>
    </source>
</evidence>
<evidence type="ECO:0000256" key="4">
    <source>
        <dbReference type="ARBA" id="ARBA00022840"/>
    </source>
</evidence>
<dbReference type="GO" id="GO:0016887">
    <property type="term" value="F:ATP hydrolysis activity"/>
    <property type="evidence" value="ECO:0007669"/>
    <property type="project" value="InterPro"/>
</dbReference>
<comment type="caution">
    <text evidence="6">The sequence shown here is derived from an EMBL/GenBank/DDBJ whole genome shotgun (WGS) entry which is preliminary data.</text>
</comment>
<dbReference type="InterPro" id="IPR027417">
    <property type="entry name" value="P-loop_NTPase"/>
</dbReference>
<keyword evidence="7" id="KW-1185">Reference proteome</keyword>
<evidence type="ECO:0000313" key="7">
    <source>
        <dbReference type="Proteomes" id="UP000615234"/>
    </source>
</evidence>
<dbReference type="GO" id="GO:0005524">
    <property type="term" value="F:ATP binding"/>
    <property type="evidence" value="ECO:0007669"/>
    <property type="project" value="UniProtKB-KW"/>
</dbReference>
<evidence type="ECO:0000256" key="3">
    <source>
        <dbReference type="ARBA" id="ARBA00022741"/>
    </source>
</evidence>
<dbReference type="PANTHER" id="PTHR43335:SF4">
    <property type="entry name" value="ABC TRANSPORTER, ATP-BINDING PROTEIN"/>
    <property type="match status" value="1"/>
</dbReference>
<keyword evidence="4 6" id="KW-0067">ATP-binding</keyword>
<evidence type="ECO:0000256" key="1">
    <source>
        <dbReference type="ARBA" id="ARBA00005417"/>
    </source>
</evidence>
<protein>
    <submittedName>
        <fullName evidence="6">ABC transporter ATP-binding protein</fullName>
    </submittedName>
</protein>
<name>A0A8I0AMV5_9FIRM</name>
<keyword evidence="3" id="KW-0547">Nucleotide-binding</keyword>
<sequence length="236" mass="26359">MAEKIVQIDHVTKKYKERTVLDDVSLSIWTGDVIGLLGSNGAGKTTLMRAIAGSIPVDSGEISFSGERRTQDVGTLIENPNIYTDMSGIENLRYFGRLFGVEDEAVYESLLQQMGLTEAGKKLAGRYSLGMKQRLGIAVAMLGDPRLLILDEPLNGLDVQGMQDLEERLWAMHEDRSIGILISSHVIGELVKLCNRYLVMDHGRICMEYTREELLQQAGSEEAVEDYIITRFQKTM</sequence>
<dbReference type="SMART" id="SM00382">
    <property type="entry name" value="AAA"/>
    <property type="match status" value="1"/>
</dbReference>
<dbReference type="RefSeq" id="WP_117808784.1">
    <property type="nucleotide sequence ID" value="NZ_JACOOX010000006.1"/>
</dbReference>
<dbReference type="InterPro" id="IPR003593">
    <property type="entry name" value="AAA+_ATPase"/>
</dbReference>
<dbReference type="InterPro" id="IPR017871">
    <property type="entry name" value="ABC_transporter-like_CS"/>
</dbReference>
<dbReference type="Proteomes" id="UP000615234">
    <property type="component" value="Unassembled WGS sequence"/>
</dbReference>
<reference evidence="6 7" key="1">
    <citation type="submission" date="2020-08" db="EMBL/GenBank/DDBJ databases">
        <title>Genome public.</title>
        <authorList>
            <person name="Liu C."/>
            <person name="Sun Q."/>
        </authorList>
    </citation>
    <scope>NUCLEOTIDE SEQUENCE [LARGE SCALE GENOMIC DNA]</scope>
    <source>
        <strain evidence="6 7">NSJ-10</strain>
    </source>
</reference>
<dbReference type="InterPro" id="IPR003439">
    <property type="entry name" value="ABC_transporter-like_ATP-bd"/>
</dbReference>
<dbReference type="EMBL" id="JACOOX010000006">
    <property type="protein sequence ID" value="MBC5663381.1"/>
    <property type="molecule type" value="Genomic_DNA"/>
</dbReference>
<evidence type="ECO:0000313" key="6">
    <source>
        <dbReference type="EMBL" id="MBC5663381.1"/>
    </source>
</evidence>
<dbReference type="PANTHER" id="PTHR43335">
    <property type="entry name" value="ABC TRANSPORTER, ATP-BINDING PROTEIN"/>
    <property type="match status" value="1"/>
</dbReference>
<evidence type="ECO:0000259" key="5">
    <source>
        <dbReference type="PROSITE" id="PS50893"/>
    </source>
</evidence>
<keyword evidence="2" id="KW-0813">Transport</keyword>
<comment type="similarity">
    <text evidence="1">Belongs to the ABC transporter superfamily.</text>
</comment>
<dbReference type="AlphaFoldDB" id="A0A8I0AMV5"/>
<dbReference type="PROSITE" id="PS50893">
    <property type="entry name" value="ABC_TRANSPORTER_2"/>
    <property type="match status" value="1"/>
</dbReference>
<dbReference type="Gene3D" id="3.40.50.300">
    <property type="entry name" value="P-loop containing nucleotide triphosphate hydrolases"/>
    <property type="match status" value="1"/>
</dbReference>
<proteinExistence type="inferred from homology"/>
<dbReference type="PROSITE" id="PS00211">
    <property type="entry name" value="ABC_TRANSPORTER_1"/>
    <property type="match status" value="1"/>
</dbReference>
<gene>
    <name evidence="6" type="ORF">H8S09_10910</name>
</gene>